<comment type="caution">
    <text evidence="1">The sequence shown here is derived from an EMBL/GenBank/DDBJ whole genome shotgun (WGS) entry which is preliminary data.</text>
</comment>
<evidence type="ECO:0000313" key="1">
    <source>
        <dbReference type="EMBL" id="RJF74412.1"/>
    </source>
</evidence>
<dbReference type="Proteomes" id="UP000286287">
    <property type="component" value="Unassembled WGS sequence"/>
</dbReference>
<name>A0A418VE75_9DEIO</name>
<reference evidence="1 2" key="1">
    <citation type="submission" date="2018-09" db="EMBL/GenBank/DDBJ databases">
        <authorList>
            <person name="Zhu H."/>
        </authorList>
    </citation>
    <scope>NUCLEOTIDE SEQUENCE [LARGE SCALE GENOMIC DNA]</scope>
    <source>
        <strain evidence="1 2">K2S05-167</strain>
    </source>
</reference>
<dbReference type="AlphaFoldDB" id="A0A418VE75"/>
<dbReference type="RefSeq" id="WP_119761297.1">
    <property type="nucleotide sequence ID" value="NZ_QYUJ01000010.1"/>
</dbReference>
<proteinExistence type="predicted"/>
<keyword evidence="2" id="KW-1185">Reference proteome</keyword>
<dbReference type="EMBL" id="QYUJ01000010">
    <property type="protein sequence ID" value="RJF74412.1"/>
    <property type="molecule type" value="Genomic_DNA"/>
</dbReference>
<protein>
    <submittedName>
        <fullName evidence="1">Uncharacterized protein</fullName>
    </submittedName>
</protein>
<sequence length="118" mass="12664">MSGPIKLTDVERDGNNVVLVLKNGRGNIDLCVPYTAQVAQQLLLAIADVLQEIDGVARRVQLPNGTRVEVIGEASGQPDEDQHLGPTGHVTRVLGIDHCVAFEDGGSWFPLTRLEVLG</sequence>
<gene>
    <name evidence="1" type="ORF">D3875_03800</name>
</gene>
<evidence type="ECO:0000313" key="2">
    <source>
        <dbReference type="Proteomes" id="UP000286287"/>
    </source>
</evidence>
<organism evidence="1 2">
    <name type="scientific">Deinococcus cavernae</name>
    <dbReference type="NCBI Taxonomy" id="2320857"/>
    <lineage>
        <taxon>Bacteria</taxon>
        <taxon>Thermotogati</taxon>
        <taxon>Deinococcota</taxon>
        <taxon>Deinococci</taxon>
        <taxon>Deinococcales</taxon>
        <taxon>Deinococcaceae</taxon>
        <taxon>Deinococcus</taxon>
    </lineage>
</organism>
<accession>A0A418VE75</accession>